<keyword evidence="20" id="KW-1185">Reference proteome</keyword>
<accession>A0A140GL61</accession>
<evidence type="ECO:0000256" key="15">
    <source>
        <dbReference type="ARBA" id="ARBA00031336"/>
    </source>
</evidence>
<dbReference type="InterPro" id="IPR036875">
    <property type="entry name" value="Znf_CCHC_sf"/>
</dbReference>
<evidence type="ECO:0000256" key="12">
    <source>
        <dbReference type="ARBA" id="ARBA00022844"/>
    </source>
</evidence>
<keyword evidence="5" id="KW-1163">Viral penetration into host nucleus</keyword>
<evidence type="ECO:0000256" key="17">
    <source>
        <dbReference type="SAM" id="MobiDB-lite"/>
    </source>
</evidence>
<dbReference type="GeneID" id="40526775"/>
<keyword evidence="8" id="KW-0479">Metal-binding</keyword>
<comment type="similarity">
    <text evidence="3">Belongs to the caulimoviridae capsid protein family.</text>
</comment>
<comment type="subunit">
    <text evidence="4">Interacts (via nuclear localization signal) with host importin alpha.</text>
</comment>
<dbReference type="PROSITE" id="PS50158">
    <property type="entry name" value="ZF_CCHC"/>
    <property type="match status" value="1"/>
</dbReference>
<evidence type="ECO:0000259" key="18">
    <source>
        <dbReference type="PROSITE" id="PS50158"/>
    </source>
</evidence>
<feature type="region of interest" description="Disordered" evidence="17">
    <location>
        <begin position="131"/>
        <end position="158"/>
    </location>
</feature>
<reference evidence="19 20" key="1">
    <citation type="submission" date="2016-01" db="EMBL/GenBank/DDBJ databases">
        <title>Complete genome sequence of Angelica bushy stunt virus, a tentative new member of the genus Caulimovirus.</title>
        <authorList>
            <person name="Lim S."/>
            <person name="Zhao F."/>
            <person name="Igori D."/>
            <person name="Yoo R.H."/>
            <person name="Moon J.S."/>
        </authorList>
    </citation>
    <scope>NUCLEOTIDE SEQUENCE [LARGE SCALE GENOMIC DNA]</scope>
    <source>
        <strain evidence="19">AD</strain>
    </source>
</reference>
<dbReference type="GO" id="GO:0005198">
    <property type="term" value="F:structural molecule activity"/>
    <property type="evidence" value="ECO:0007669"/>
    <property type="project" value="InterPro"/>
</dbReference>
<evidence type="ECO:0000256" key="8">
    <source>
        <dbReference type="ARBA" id="ARBA00022723"/>
    </source>
</evidence>
<feature type="compositionally biased region" description="Basic and acidic residues" evidence="17">
    <location>
        <begin position="505"/>
        <end position="517"/>
    </location>
</feature>
<dbReference type="KEGG" id="vg:40526775"/>
<dbReference type="SUPFAM" id="SSF57756">
    <property type="entry name" value="Retrovirus zinc finger-like domains"/>
    <property type="match status" value="1"/>
</dbReference>
<dbReference type="InterPro" id="IPR001878">
    <property type="entry name" value="Znf_CCHC"/>
</dbReference>
<keyword evidence="10" id="KW-1145">T=7 icosahedral capsid protein</keyword>
<organism evidence="19 20">
    <name type="scientific">Angelica bushy stunt virus</name>
    <dbReference type="NCBI Taxonomy" id="1808970"/>
    <lineage>
        <taxon>Viruses</taxon>
        <taxon>Riboviria</taxon>
        <taxon>Pararnavirae</taxon>
        <taxon>Artverviricota</taxon>
        <taxon>Revtraviricetes</taxon>
        <taxon>Ortervirales</taxon>
        <taxon>Caulimoviridae</taxon>
        <taxon>Caulimovirus</taxon>
        <taxon>Caulimovirus minutangelicae</taxon>
    </lineage>
</organism>
<dbReference type="EMBL" id="KU508800">
    <property type="protein sequence ID" value="AMN10079.1"/>
    <property type="molecule type" value="Genomic_DNA"/>
</dbReference>
<name>A0A140GL61_9VIRU</name>
<keyword evidence="12" id="KW-0946">Virion</keyword>
<feature type="region of interest" description="Disordered" evidence="17">
    <location>
        <begin position="505"/>
        <end position="528"/>
    </location>
</feature>
<comment type="function">
    <text evidence="14">Self assembles to form an icosahedral capsid, about 50 nm in diameter, nm, composed of 420 subunits of the viral capsid protein. The capsid encapsulates the genomic dsDNA. Following virus entry into host cell, provides nuclear import of the viral genome. Virus particles do not enter the nucleus, but dock at the nuclear membrane through the interaction with host importins.</text>
</comment>
<keyword evidence="9 16" id="KW-0863">Zinc-finger</keyword>
<dbReference type="RefSeq" id="YP_009666502.1">
    <property type="nucleotide sequence ID" value="NC_043523.1"/>
</dbReference>
<keyword evidence="7" id="KW-1048">Host nucleus</keyword>
<evidence type="ECO:0000313" key="19">
    <source>
        <dbReference type="EMBL" id="AMN10079.1"/>
    </source>
</evidence>
<keyword evidence="11" id="KW-0862">Zinc</keyword>
<evidence type="ECO:0000256" key="14">
    <source>
        <dbReference type="ARBA" id="ARBA00024644"/>
    </source>
</evidence>
<dbReference type="GO" id="GO:0046718">
    <property type="term" value="P:symbiont entry into host cell"/>
    <property type="evidence" value="ECO:0007669"/>
    <property type="project" value="UniProtKB-KW"/>
</dbReference>
<keyword evidence="6 19" id="KW-0167">Capsid protein</keyword>
<evidence type="ECO:0000256" key="5">
    <source>
        <dbReference type="ARBA" id="ARBA00022524"/>
    </source>
</evidence>
<dbReference type="InterPro" id="IPR001988">
    <property type="entry name" value="Caulimo_coat"/>
</dbReference>
<evidence type="ECO:0000256" key="10">
    <source>
        <dbReference type="ARBA" id="ARBA00022828"/>
    </source>
</evidence>
<evidence type="ECO:0000256" key="2">
    <source>
        <dbReference type="ARBA" id="ARBA00004328"/>
    </source>
</evidence>
<evidence type="ECO:0000256" key="11">
    <source>
        <dbReference type="ARBA" id="ARBA00022833"/>
    </source>
</evidence>
<dbReference type="Gene3D" id="4.10.60.10">
    <property type="entry name" value="Zinc finger, CCHC-type"/>
    <property type="match status" value="1"/>
</dbReference>
<evidence type="ECO:0000256" key="7">
    <source>
        <dbReference type="ARBA" id="ARBA00022562"/>
    </source>
</evidence>
<dbReference type="GO" id="GO:0039620">
    <property type="term" value="C:T=7 icosahedral viral capsid"/>
    <property type="evidence" value="ECO:0007669"/>
    <property type="project" value="UniProtKB-KW"/>
</dbReference>
<dbReference type="GO" id="GO:0008270">
    <property type="term" value="F:zinc ion binding"/>
    <property type="evidence" value="ECO:0007669"/>
    <property type="project" value="UniProtKB-KW"/>
</dbReference>
<dbReference type="SMART" id="SM00343">
    <property type="entry name" value="ZnF_C2HC"/>
    <property type="match status" value="1"/>
</dbReference>
<evidence type="ECO:0000313" key="20">
    <source>
        <dbReference type="Proteomes" id="UP000297006"/>
    </source>
</evidence>
<evidence type="ECO:0000256" key="3">
    <source>
        <dbReference type="ARBA" id="ARBA00006778"/>
    </source>
</evidence>
<evidence type="ECO:0000256" key="1">
    <source>
        <dbReference type="ARBA" id="ARBA00004147"/>
    </source>
</evidence>
<dbReference type="GO" id="GO:0042025">
    <property type="term" value="C:host cell nucleus"/>
    <property type="evidence" value="ECO:0007669"/>
    <property type="project" value="UniProtKB-SubCell"/>
</dbReference>
<sequence>MSYFSKLESLFLDMLKLDLSEEVEESFEIALNLLDQEEKLVNSKFENDDNLKKRFGFIEPETCLVLNEIDSSIDSFSQDESIGETEVTDFEDEEKEIGNNQFGNQDYQFIDGQDEYGLPKFRNQAYMNNQDVSQGIGTKQEPGTGPSGTKRPRPDPVRDFYPQTNEFRINNSPFGSNVLNLECESMKERRIRIDLWSKEMSLIISTNPSVYDGQQNVLLLIDHKTTGTVNKFIKDTSWTPRIDAEDAFNDIINFIYLEFLGIDYVGSKAAEKDKERQESINILHNMQLCNICELKPFFCVFEKHMINTGEQTNYPMYIEMFIRKIPVVGETVMQRHKALVTENTKFSLAFAYNLVTEEVAKHCEFIKTTKKLKAFSKKCCDKTQKPSYTFGCSPEKTRKHKRYKKKFRNKKVSKYRFKKKKKSFKPGKYLRNKKDHQNDKQKYCPKKKKNCRCWICNEEGHYANECPNRKEHDSKVKVLEQILQMEYIPVEDYYDGLDQVYVLEKAETSSEEERTSESESSSTEDESD</sequence>
<evidence type="ECO:0000256" key="4">
    <source>
        <dbReference type="ARBA" id="ARBA00011242"/>
    </source>
</evidence>
<dbReference type="GO" id="GO:0003676">
    <property type="term" value="F:nucleic acid binding"/>
    <property type="evidence" value="ECO:0007669"/>
    <property type="project" value="InterPro"/>
</dbReference>
<dbReference type="Proteomes" id="UP000297006">
    <property type="component" value="Segment"/>
</dbReference>
<feature type="domain" description="CCHC-type" evidence="18">
    <location>
        <begin position="452"/>
        <end position="468"/>
    </location>
</feature>
<dbReference type="GO" id="GO:0043657">
    <property type="term" value="C:host cell"/>
    <property type="evidence" value="ECO:0007669"/>
    <property type="project" value="GOC"/>
</dbReference>
<evidence type="ECO:0000256" key="16">
    <source>
        <dbReference type="PROSITE-ProRule" id="PRU00047"/>
    </source>
</evidence>
<protein>
    <recommendedName>
        <fullName evidence="15">Coat protein</fullName>
    </recommendedName>
</protein>
<proteinExistence type="inferred from homology"/>
<dbReference type="Pfam" id="PF00098">
    <property type="entry name" value="zf-CCHC"/>
    <property type="match status" value="1"/>
</dbReference>
<evidence type="ECO:0000256" key="6">
    <source>
        <dbReference type="ARBA" id="ARBA00022561"/>
    </source>
</evidence>
<dbReference type="PRINTS" id="PR00221">
    <property type="entry name" value="CAULIMOCOAT"/>
</dbReference>
<dbReference type="GO" id="GO:0075732">
    <property type="term" value="P:viral penetration into host nucleus"/>
    <property type="evidence" value="ECO:0007669"/>
    <property type="project" value="UniProtKB-KW"/>
</dbReference>
<keyword evidence="13" id="KW-1160">Virus entry into host cell</keyword>
<comment type="subcellular location">
    <subcellularLocation>
        <location evidence="1">Host nucleus</location>
    </subcellularLocation>
    <subcellularLocation>
        <location evidence="2">Virion</location>
    </subcellularLocation>
</comment>
<evidence type="ECO:0000256" key="9">
    <source>
        <dbReference type="ARBA" id="ARBA00022771"/>
    </source>
</evidence>
<evidence type="ECO:0000256" key="13">
    <source>
        <dbReference type="ARBA" id="ARBA00023296"/>
    </source>
</evidence>